<comment type="cofactor">
    <cofactor evidence="15">
        <name>Mg(2+)</name>
        <dbReference type="ChEBI" id="CHEBI:18420"/>
    </cofactor>
    <text evidence="15">Binds 2 magnesium ions per tetramer.</text>
</comment>
<dbReference type="GO" id="GO:0000287">
    <property type="term" value="F:magnesium ion binding"/>
    <property type="evidence" value="ECO:0007669"/>
    <property type="project" value="UniProtKB-UniRule"/>
</dbReference>
<keyword evidence="12 15" id="KW-0648">Protein biosynthesis</keyword>
<keyword evidence="13 15" id="KW-0030">Aminoacyl-tRNA synthetase</keyword>
<dbReference type="SUPFAM" id="SSF46955">
    <property type="entry name" value="Putative DNA-binding domain"/>
    <property type="match status" value="1"/>
</dbReference>
<dbReference type="InterPro" id="IPR005121">
    <property type="entry name" value="Fdx_antiC-bd"/>
</dbReference>
<dbReference type="PANTHER" id="PTHR10947:SF0">
    <property type="entry name" value="PHENYLALANINE--TRNA LIGASE BETA SUBUNIT"/>
    <property type="match status" value="1"/>
</dbReference>
<keyword evidence="8 15" id="KW-0547">Nucleotide-binding</keyword>
<dbReference type="Pfam" id="PF17759">
    <property type="entry name" value="tRNA_synthFbeta"/>
    <property type="match status" value="1"/>
</dbReference>
<dbReference type="SUPFAM" id="SSF54991">
    <property type="entry name" value="Anticodon-binding domain of PheRS"/>
    <property type="match status" value="1"/>
</dbReference>
<feature type="domain" description="B5" evidence="19">
    <location>
        <begin position="414"/>
        <end position="490"/>
    </location>
</feature>
<feature type="binding site" evidence="15">
    <location>
        <position position="468"/>
    </location>
    <ligand>
        <name>Mg(2+)</name>
        <dbReference type="ChEBI" id="CHEBI:18420"/>
        <note>shared with alpha subunit</note>
    </ligand>
</feature>
<dbReference type="InterPro" id="IPR045864">
    <property type="entry name" value="aa-tRNA-synth_II/BPL/LPL"/>
</dbReference>
<evidence type="ECO:0000256" key="1">
    <source>
        <dbReference type="ARBA" id="ARBA00004496"/>
    </source>
</evidence>
<dbReference type="InterPro" id="IPR036690">
    <property type="entry name" value="Fdx_antiC-bd_sf"/>
</dbReference>
<dbReference type="FunFam" id="2.40.50.140:FF:000045">
    <property type="entry name" value="Phenylalanine--tRNA ligase beta subunit"/>
    <property type="match status" value="1"/>
</dbReference>
<name>A0AAV5APZ2_9FLAO</name>
<dbReference type="Gene3D" id="3.30.56.10">
    <property type="match status" value="2"/>
</dbReference>
<dbReference type="Pfam" id="PF01588">
    <property type="entry name" value="tRNA_bind"/>
    <property type="match status" value="1"/>
</dbReference>
<dbReference type="InterPro" id="IPR009061">
    <property type="entry name" value="DNA-bd_dom_put_sf"/>
</dbReference>
<keyword evidence="5 16" id="KW-0820">tRNA-binding</keyword>
<dbReference type="CDD" id="cd02796">
    <property type="entry name" value="tRNA_bind_bactPheRS"/>
    <property type="match status" value="1"/>
</dbReference>
<comment type="subcellular location">
    <subcellularLocation>
        <location evidence="1 15">Cytoplasm</location>
    </subcellularLocation>
</comment>
<keyword evidence="6 15" id="KW-0436">Ligase</keyword>
<keyword evidence="10 15" id="KW-0460">Magnesium</keyword>
<dbReference type="Proteomes" id="UP001208692">
    <property type="component" value="Unassembled WGS sequence"/>
</dbReference>
<comment type="caution">
    <text evidence="20">The sequence shown here is derived from an EMBL/GenBank/DDBJ whole genome shotgun (WGS) entry which is preliminary data.</text>
</comment>
<organism evidence="20 22">
    <name type="scientific">Capnocytophaga catalasegens</name>
    <dbReference type="NCBI Taxonomy" id="1004260"/>
    <lineage>
        <taxon>Bacteria</taxon>
        <taxon>Pseudomonadati</taxon>
        <taxon>Bacteroidota</taxon>
        <taxon>Flavobacteriia</taxon>
        <taxon>Flavobacteriales</taxon>
        <taxon>Flavobacteriaceae</taxon>
        <taxon>Capnocytophaga</taxon>
    </lineage>
</organism>
<dbReference type="GO" id="GO:0005524">
    <property type="term" value="F:ATP binding"/>
    <property type="evidence" value="ECO:0007669"/>
    <property type="project" value="UniProtKB-UniRule"/>
</dbReference>
<evidence type="ECO:0000256" key="6">
    <source>
        <dbReference type="ARBA" id="ARBA00022598"/>
    </source>
</evidence>
<dbReference type="SMART" id="SM00873">
    <property type="entry name" value="B3_4"/>
    <property type="match status" value="1"/>
</dbReference>
<dbReference type="NCBIfam" id="NF045760">
    <property type="entry name" value="YtpR"/>
    <property type="match status" value="1"/>
</dbReference>
<keyword evidence="7 15" id="KW-0479">Metal-binding</keyword>
<dbReference type="Gene3D" id="3.30.70.380">
    <property type="entry name" value="Ferrodoxin-fold anticodon-binding domain"/>
    <property type="match status" value="1"/>
</dbReference>
<dbReference type="Pfam" id="PF03147">
    <property type="entry name" value="FDX-ACB"/>
    <property type="match status" value="1"/>
</dbReference>
<feature type="domain" description="FDX-ACB" evidence="18">
    <location>
        <begin position="714"/>
        <end position="807"/>
    </location>
</feature>
<dbReference type="RefSeq" id="WP_264845968.1">
    <property type="nucleotide sequence ID" value="NZ_BPMA01000016.1"/>
</dbReference>
<evidence type="ECO:0000256" key="8">
    <source>
        <dbReference type="ARBA" id="ARBA00022741"/>
    </source>
</evidence>
<evidence type="ECO:0000256" key="3">
    <source>
        <dbReference type="ARBA" id="ARBA00011209"/>
    </source>
</evidence>
<evidence type="ECO:0000256" key="15">
    <source>
        <dbReference type="HAMAP-Rule" id="MF_00283"/>
    </source>
</evidence>
<dbReference type="EMBL" id="BQKB01000013">
    <property type="protein sequence ID" value="GJM52526.1"/>
    <property type="molecule type" value="Genomic_DNA"/>
</dbReference>
<gene>
    <name evidence="15 20" type="primary">pheT</name>
    <name evidence="20" type="ORF">RCZ15_03510</name>
    <name evidence="21" type="ORF">RCZ16_08430</name>
</gene>
<dbReference type="Pfam" id="PF03484">
    <property type="entry name" value="B5"/>
    <property type="match status" value="1"/>
</dbReference>
<evidence type="ECO:0000313" key="22">
    <source>
        <dbReference type="Proteomes" id="UP001207736"/>
    </source>
</evidence>
<comment type="catalytic activity">
    <reaction evidence="14 15">
        <text>tRNA(Phe) + L-phenylalanine + ATP = L-phenylalanyl-tRNA(Phe) + AMP + diphosphate + H(+)</text>
        <dbReference type="Rhea" id="RHEA:19413"/>
        <dbReference type="Rhea" id="RHEA-COMP:9668"/>
        <dbReference type="Rhea" id="RHEA-COMP:9699"/>
        <dbReference type="ChEBI" id="CHEBI:15378"/>
        <dbReference type="ChEBI" id="CHEBI:30616"/>
        <dbReference type="ChEBI" id="CHEBI:33019"/>
        <dbReference type="ChEBI" id="CHEBI:58095"/>
        <dbReference type="ChEBI" id="CHEBI:78442"/>
        <dbReference type="ChEBI" id="CHEBI:78531"/>
        <dbReference type="ChEBI" id="CHEBI:456215"/>
        <dbReference type="EC" id="6.1.1.20"/>
    </reaction>
</comment>
<dbReference type="GO" id="GO:0006432">
    <property type="term" value="P:phenylalanyl-tRNA aminoacylation"/>
    <property type="evidence" value="ECO:0007669"/>
    <property type="project" value="UniProtKB-UniRule"/>
</dbReference>
<dbReference type="GO" id="GO:0009328">
    <property type="term" value="C:phenylalanine-tRNA ligase complex"/>
    <property type="evidence" value="ECO:0007669"/>
    <property type="project" value="TreeGrafter"/>
</dbReference>
<evidence type="ECO:0000256" key="10">
    <source>
        <dbReference type="ARBA" id="ARBA00022842"/>
    </source>
</evidence>
<evidence type="ECO:0000259" key="19">
    <source>
        <dbReference type="PROSITE" id="PS51483"/>
    </source>
</evidence>
<evidence type="ECO:0000256" key="12">
    <source>
        <dbReference type="ARBA" id="ARBA00022917"/>
    </source>
</evidence>
<comment type="similarity">
    <text evidence="2 15">Belongs to the phenylalanyl-tRNA synthetase beta subunit family. Type 1 subfamily.</text>
</comment>
<keyword evidence="9 15" id="KW-0067">ATP-binding</keyword>
<evidence type="ECO:0000259" key="18">
    <source>
        <dbReference type="PROSITE" id="PS51447"/>
    </source>
</evidence>
<evidence type="ECO:0000256" key="14">
    <source>
        <dbReference type="ARBA" id="ARBA00049255"/>
    </source>
</evidence>
<sequence>MKISYNWIKDFIKLDLPAEKVGEILTDLGLEVEGIETFESVRGGLKGIVVGHVLECEKHPNADKLSVTKVDLGNGNIVQIVCGAPNVAKGQKVPVATIGTTLFDSEGKPWQIKKGKIRGEESFGMICAEDELGLGSSHEGIMILDQSLEAGTPCSKVFNVETDEVFEIGLTPNRADAMSHFGVARDLRAGLLQQEINKEVMTPSVNDFFIDNRTLKIDVQVENKELIPRYCGVTISNVKIAPSPTWLQNRLRAIGLTPKNNVIDITNYVLHEFGQPLHAFDALRISDKKIIVKTATEGQKFKTLDDVERTLHSDDILICDSQKPICIAGVLGGINSGITENTTHIFLESAYFNPVAIRKTAKRQGINTDASFRFERGIDINNCKYVLLRAAAMIKKIAGGEISSEVIDFYPKKQEDFQVFLTFDKVDKLIGQHIPQNTIKSILRSLDIQINSSTERGLGLTIPSYRVDVQREVDVIEEILRIYGYNNINFSTKVNATMAHSSKLDDFNVQNIIAQQLTAQGFFEIMSNSLTNVEYANLSEHIVQENNVKILNPLSNDLAVMRQTLLFSGLEALEYNLNRKRTDLQLFEFGKSYYQQEGNYFEKKHLCLFVTGNKSTETWNIPTQKTDFFLLKGYVTSIFERLGFINLQEKPTDNKALQEGISFWINNQKLADLGVVKKSILKYFDIKQEVIFADIHWDIVLKNITSNIILKEIPKYPAVRRDLALLIDEKISFKELYQIAFETEKKLLKNVSLFDVYQGNHLPKGKKSYAMSFTIQDDSKTLTDKQIDKIIANLQEQFSAKTGAELRQ</sequence>
<reference evidence="20 23" key="1">
    <citation type="submission" date="2021-11" db="EMBL/GenBank/DDBJ databases">
        <title>Draft genome sequence of Capnocytophaga sp. strain KC07075 isolated from cat oral cavity.</title>
        <authorList>
            <person name="Suzuki M."/>
            <person name="Imaoka K."/>
            <person name="Kimura M."/>
            <person name="Morikawa S."/>
            <person name="Maeda K."/>
        </authorList>
    </citation>
    <scope>NUCLEOTIDE SEQUENCE</scope>
    <source>
        <strain evidence="20">KC07075</strain>
        <strain evidence="21 23">KC07079</strain>
    </source>
</reference>
<evidence type="ECO:0000256" key="5">
    <source>
        <dbReference type="ARBA" id="ARBA00022555"/>
    </source>
</evidence>
<feature type="domain" description="TRNA-binding" evidence="17">
    <location>
        <begin position="42"/>
        <end position="155"/>
    </location>
</feature>
<dbReference type="InterPro" id="IPR041616">
    <property type="entry name" value="PheRS_beta_core"/>
</dbReference>
<dbReference type="InterPro" id="IPR012340">
    <property type="entry name" value="NA-bd_OB-fold"/>
</dbReference>
<dbReference type="InterPro" id="IPR002547">
    <property type="entry name" value="tRNA-bd_dom"/>
</dbReference>
<accession>A0AAV5APZ2</accession>
<dbReference type="GO" id="GO:0000049">
    <property type="term" value="F:tRNA binding"/>
    <property type="evidence" value="ECO:0007669"/>
    <property type="project" value="UniProtKB-UniRule"/>
</dbReference>
<proteinExistence type="inferred from homology"/>
<dbReference type="InterPro" id="IPR045060">
    <property type="entry name" value="Phe-tRNA-ligase_IIc_bsu"/>
</dbReference>
<evidence type="ECO:0000313" key="20">
    <source>
        <dbReference type="EMBL" id="GJM49376.1"/>
    </source>
</evidence>
<dbReference type="AlphaFoldDB" id="A0AAV5APZ2"/>
<feature type="binding site" evidence="15">
    <location>
        <position position="477"/>
    </location>
    <ligand>
        <name>Mg(2+)</name>
        <dbReference type="ChEBI" id="CHEBI:18420"/>
        <note>shared with alpha subunit</note>
    </ligand>
</feature>
<protein>
    <recommendedName>
        <fullName evidence="15">Phenylalanine--tRNA ligase beta subunit</fullName>
        <ecNumber evidence="15">6.1.1.20</ecNumber>
    </recommendedName>
    <alternativeName>
        <fullName evidence="15">Phenylalanyl-tRNA synthetase beta subunit</fullName>
        <shortName evidence="15">PheRS</shortName>
    </alternativeName>
</protein>
<comment type="subunit">
    <text evidence="3 15">Tetramer of two alpha and two beta subunits.</text>
</comment>
<dbReference type="CDD" id="cd00769">
    <property type="entry name" value="PheRS_beta_core"/>
    <property type="match status" value="1"/>
</dbReference>
<dbReference type="HAMAP" id="MF_00283">
    <property type="entry name" value="Phe_tRNA_synth_beta1"/>
    <property type="match status" value="1"/>
</dbReference>
<dbReference type="SUPFAM" id="SSF56037">
    <property type="entry name" value="PheT/TilS domain"/>
    <property type="match status" value="1"/>
</dbReference>
<dbReference type="SUPFAM" id="SSF55681">
    <property type="entry name" value="Class II aaRS and biotin synthetases"/>
    <property type="match status" value="1"/>
</dbReference>
<dbReference type="NCBIfam" id="TIGR00472">
    <property type="entry name" value="pheT_bact"/>
    <property type="match status" value="1"/>
</dbReference>
<evidence type="ECO:0000256" key="4">
    <source>
        <dbReference type="ARBA" id="ARBA00022490"/>
    </source>
</evidence>
<dbReference type="GO" id="GO:0004826">
    <property type="term" value="F:phenylalanine-tRNA ligase activity"/>
    <property type="evidence" value="ECO:0007669"/>
    <property type="project" value="UniProtKB-UniRule"/>
</dbReference>
<keyword evidence="11 16" id="KW-0694">RNA-binding</keyword>
<dbReference type="InterPro" id="IPR033714">
    <property type="entry name" value="tRNA_bind_bactPheRS"/>
</dbReference>
<dbReference type="SMART" id="SM00896">
    <property type="entry name" value="FDX-ACB"/>
    <property type="match status" value="1"/>
</dbReference>
<evidence type="ECO:0000313" key="23">
    <source>
        <dbReference type="Proteomes" id="UP001208692"/>
    </source>
</evidence>
<dbReference type="FunFam" id="3.50.40.10:FF:000001">
    <property type="entry name" value="Phenylalanine--tRNA ligase beta subunit"/>
    <property type="match status" value="1"/>
</dbReference>
<evidence type="ECO:0000256" key="16">
    <source>
        <dbReference type="PROSITE-ProRule" id="PRU00209"/>
    </source>
</evidence>
<evidence type="ECO:0000256" key="7">
    <source>
        <dbReference type="ARBA" id="ARBA00022723"/>
    </source>
</evidence>
<dbReference type="SUPFAM" id="SSF50249">
    <property type="entry name" value="Nucleic acid-binding proteins"/>
    <property type="match status" value="1"/>
</dbReference>
<dbReference type="EC" id="6.1.1.20" evidence="15"/>
<evidence type="ECO:0000313" key="21">
    <source>
        <dbReference type="EMBL" id="GJM52526.1"/>
    </source>
</evidence>
<dbReference type="InterPro" id="IPR004532">
    <property type="entry name" value="Phe-tRNA-ligase_IIc_bsu_bact"/>
</dbReference>
<feature type="binding site" evidence="15">
    <location>
        <position position="474"/>
    </location>
    <ligand>
        <name>Mg(2+)</name>
        <dbReference type="ChEBI" id="CHEBI:18420"/>
        <note>shared with alpha subunit</note>
    </ligand>
</feature>
<evidence type="ECO:0000256" key="13">
    <source>
        <dbReference type="ARBA" id="ARBA00023146"/>
    </source>
</evidence>
<dbReference type="InterPro" id="IPR020825">
    <property type="entry name" value="Phe-tRNA_synthase-like_B3/B4"/>
</dbReference>
<dbReference type="Pfam" id="PF03483">
    <property type="entry name" value="B3_4"/>
    <property type="match status" value="1"/>
</dbReference>
<keyword evidence="4 15" id="KW-0963">Cytoplasm</keyword>
<dbReference type="SMART" id="SM00874">
    <property type="entry name" value="B5"/>
    <property type="match status" value="1"/>
</dbReference>
<dbReference type="InterPro" id="IPR005146">
    <property type="entry name" value="B3/B4_tRNA-bd"/>
</dbReference>
<evidence type="ECO:0000256" key="2">
    <source>
        <dbReference type="ARBA" id="ARBA00008653"/>
    </source>
</evidence>
<dbReference type="Proteomes" id="UP001207736">
    <property type="component" value="Unassembled WGS sequence"/>
</dbReference>
<dbReference type="EMBL" id="BQKA01000006">
    <property type="protein sequence ID" value="GJM49376.1"/>
    <property type="molecule type" value="Genomic_DNA"/>
</dbReference>
<dbReference type="PANTHER" id="PTHR10947">
    <property type="entry name" value="PHENYLALANYL-TRNA SYNTHETASE BETA CHAIN AND LEUCINE-RICH REPEAT-CONTAINING PROTEIN 47"/>
    <property type="match status" value="1"/>
</dbReference>
<dbReference type="Gene3D" id="3.30.930.10">
    <property type="entry name" value="Bira Bifunctional Protein, Domain 2"/>
    <property type="match status" value="1"/>
</dbReference>
<dbReference type="PROSITE" id="PS51447">
    <property type="entry name" value="FDX_ACB"/>
    <property type="match status" value="1"/>
</dbReference>
<feature type="binding site" evidence="15">
    <location>
        <position position="478"/>
    </location>
    <ligand>
        <name>Mg(2+)</name>
        <dbReference type="ChEBI" id="CHEBI:18420"/>
        <note>shared with alpha subunit</note>
    </ligand>
</feature>
<dbReference type="PROSITE" id="PS50886">
    <property type="entry name" value="TRBD"/>
    <property type="match status" value="1"/>
</dbReference>
<evidence type="ECO:0000256" key="11">
    <source>
        <dbReference type="ARBA" id="ARBA00022884"/>
    </source>
</evidence>
<evidence type="ECO:0000256" key="9">
    <source>
        <dbReference type="ARBA" id="ARBA00022840"/>
    </source>
</evidence>
<evidence type="ECO:0000259" key="17">
    <source>
        <dbReference type="PROSITE" id="PS50886"/>
    </source>
</evidence>
<dbReference type="PROSITE" id="PS51483">
    <property type="entry name" value="B5"/>
    <property type="match status" value="1"/>
</dbReference>
<dbReference type="Gene3D" id="3.50.40.10">
    <property type="entry name" value="Phenylalanyl-trna Synthetase, Chain B, domain 3"/>
    <property type="match status" value="1"/>
</dbReference>
<dbReference type="InterPro" id="IPR005147">
    <property type="entry name" value="tRNA_synthase_B5-dom"/>
</dbReference>
<dbReference type="Gene3D" id="2.40.50.140">
    <property type="entry name" value="Nucleic acid-binding proteins"/>
    <property type="match status" value="1"/>
</dbReference>
<keyword evidence="23" id="KW-1185">Reference proteome</keyword>
<dbReference type="FunFam" id="3.30.70.380:FF:000001">
    <property type="entry name" value="Phenylalanine--tRNA ligase beta subunit"/>
    <property type="match status" value="1"/>
</dbReference>